<dbReference type="OrthoDB" id="9802448at2"/>
<sequence length="73" mass="8618">MYSNYHFRESIEDGKVLFDYKVHEGPSTTRNAIKLLEVLDYPESVTTQANEMARHFTDVHEWEKISNRLTQLS</sequence>
<proteinExistence type="predicted"/>
<comment type="caution">
    <text evidence="1">The sequence shown here is derived from an EMBL/GenBank/DDBJ whole genome shotgun (WGS) entry which is preliminary data.</text>
</comment>
<gene>
    <name evidence="1" type="ORF">HMPREF9372_0065</name>
</gene>
<accession>F9DMN5</accession>
<dbReference type="EMBL" id="AFPZ01000002">
    <property type="protein sequence ID" value="EGQ27957.1"/>
    <property type="molecule type" value="Genomic_DNA"/>
</dbReference>
<dbReference type="AlphaFoldDB" id="F9DMN5"/>
<dbReference type="HOGENOM" id="CLU_2702976_0_0_9"/>
<name>F9DMN5_9BACL</name>
<reference evidence="1 2" key="1">
    <citation type="submission" date="2011-04" db="EMBL/GenBank/DDBJ databases">
        <authorList>
            <person name="Muzny D."/>
            <person name="Qin X."/>
            <person name="Deng J."/>
            <person name="Jiang H."/>
            <person name="Liu Y."/>
            <person name="Qu J."/>
            <person name="Song X.-Z."/>
            <person name="Zhang L."/>
            <person name="Thornton R."/>
            <person name="Coyle M."/>
            <person name="Francisco L."/>
            <person name="Jackson L."/>
            <person name="Javaid M."/>
            <person name="Korchina V."/>
            <person name="Kovar C."/>
            <person name="Mata R."/>
            <person name="Mathew T."/>
            <person name="Ngo R."/>
            <person name="Nguyen L."/>
            <person name="Nguyen N."/>
            <person name="Okwuonu G."/>
            <person name="Ongeri F."/>
            <person name="Pham C."/>
            <person name="Simmons D."/>
            <person name="Wilczek-Boney K."/>
            <person name="Hale W."/>
            <person name="Jakkamsetti A."/>
            <person name="Pham P."/>
            <person name="Ruth R."/>
            <person name="San Lucas F."/>
            <person name="Warren J."/>
            <person name="Zhang J."/>
            <person name="Zhao Z."/>
            <person name="Zhou C."/>
            <person name="Zhu D."/>
            <person name="Lee S."/>
            <person name="Bess C."/>
            <person name="Blankenburg K."/>
            <person name="Forbes L."/>
            <person name="Fu Q."/>
            <person name="Gubbala S."/>
            <person name="Hirani K."/>
            <person name="Jayaseelan J.C."/>
            <person name="Lara F."/>
            <person name="Munidasa M."/>
            <person name="Palculict T."/>
            <person name="Patil S."/>
            <person name="Pu L.-L."/>
            <person name="Saada N."/>
            <person name="Tang L."/>
            <person name="Weissenberger G."/>
            <person name="Zhu Y."/>
            <person name="Hemphill L."/>
            <person name="Shang Y."/>
            <person name="Youmans B."/>
            <person name="Ayvaz T."/>
            <person name="Ross M."/>
            <person name="Santibanez J."/>
            <person name="Aqrawi P."/>
            <person name="Gross S."/>
            <person name="Joshi V."/>
            <person name="Fowler G."/>
            <person name="Nazareth L."/>
            <person name="Reid J."/>
            <person name="Worley K."/>
            <person name="Petrosino J."/>
            <person name="Highlander S."/>
            <person name="Gibbs R."/>
        </authorList>
    </citation>
    <scope>NUCLEOTIDE SEQUENCE [LARGE SCALE GENOMIC DNA]</scope>
    <source>
        <strain evidence="1 2">2681</strain>
    </source>
</reference>
<evidence type="ECO:0000313" key="2">
    <source>
        <dbReference type="Proteomes" id="UP000005316"/>
    </source>
</evidence>
<evidence type="ECO:0000313" key="1">
    <source>
        <dbReference type="EMBL" id="EGQ27957.1"/>
    </source>
</evidence>
<protein>
    <submittedName>
        <fullName evidence="1">MutS domain V protein</fullName>
    </submittedName>
</protein>
<dbReference type="RefSeq" id="WP_009496563.1">
    <property type="nucleotide sequence ID" value="NZ_GL982997.1"/>
</dbReference>
<dbReference type="eggNOG" id="COG0249">
    <property type="taxonomic scope" value="Bacteria"/>
</dbReference>
<dbReference type="Proteomes" id="UP000005316">
    <property type="component" value="Unassembled WGS sequence"/>
</dbReference>
<organism evidence="1 2">
    <name type="scientific">Sporosarcina newyorkensis 2681</name>
    <dbReference type="NCBI Taxonomy" id="1027292"/>
    <lineage>
        <taxon>Bacteria</taxon>
        <taxon>Bacillati</taxon>
        <taxon>Bacillota</taxon>
        <taxon>Bacilli</taxon>
        <taxon>Bacillales</taxon>
        <taxon>Caryophanaceae</taxon>
        <taxon>Sporosarcina</taxon>
    </lineage>
</organism>
<dbReference type="Gene3D" id="3.40.50.300">
    <property type="entry name" value="P-loop containing nucleotide triphosphate hydrolases"/>
    <property type="match status" value="1"/>
</dbReference>
<dbReference type="InterPro" id="IPR027417">
    <property type="entry name" value="P-loop_NTPase"/>
</dbReference>